<evidence type="ECO:0000256" key="4">
    <source>
        <dbReference type="ARBA" id="ARBA00023277"/>
    </source>
</evidence>
<keyword evidence="6" id="KW-0624">Polysaccharide degradation</keyword>
<dbReference type="AlphaFoldDB" id="A0A8J2U6M9"/>
<dbReference type="EMBL" id="BMJC01000001">
    <property type="protein sequence ID" value="GGA81841.1"/>
    <property type="molecule type" value="Genomic_DNA"/>
</dbReference>
<evidence type="ECO:0000256" key="6">
    <source>
        <dbReference type="ARBA" id="ARBA00023326"/>
    </source>
</evidence>
<sequence length="615" mass="67329">MKRKYVRGTLMRLYFGALGLLFSISALAQLPTAQSIAAKMKIGWNLGNTLEAVCSATAWGGVTPTQQLIDQVKASGFNTVRLPCAWDCHATNGVIDPNWLATVKQAVDYCINDSLYVIINIHWDGGWLENNVTTSAQASVNAKQNSYWTQIANYFKNYDQHLLFASANEPNVSDATGMSVLLSYHQTFVNAVRATGGNNSSRTLIVQGPATSISRTNTLMNTLPTDQIAGRMMVEVHYYDPYQFCLMTQDASWGNMFYYWGAGYHSTTDVTRNATWGEENYVDSCFSLMKAKFVNNGIPVIIGEFAAEKRTLSPPSDQTLHNASRQYWYRYVVSSARARGLVPFCWDINLGIYNRSTPTVLDQGIIDAMNQGAGSAYVTLTNNASGLLVDGMYRSSNGSACGQWSNSGSDAQQWLLQPAGRYVNLINKATGLYLDGFWLTTNGSTCGQWSYSGSDGQQWLIQPAGNYFTLSNKATGMYIDGLYSYSNGSNLGQWTGSGSTAQQWTLGTVGHIQPSATTVTSTSRQMGRQLNEPAGNGLQAFPNPFTSTLHLTLDNPDSVKEIAIVDLSGRQVQLIEHAAISKSMFIGASLSTGTYFIRIYGVNGQRMLTVIKISK</sequence>
<keyword evidence="8" id="KW-0732">Signal</keyword>
<feature type="chain" id="PRO_5035305992" description="Ricin B lectin domain-containing protein" evidence="8">
    <location>
        <begin position="29"/>
        <end position="615"/>
    </location>
</feature>
<dbReference type="NCBIfam" id="TIGR04183">
    <property type="entry name" value="Por_Secre_tail"/>
    <property type="match status" value="1"/>
</dbReference>
<dbReference type="InterPro" id="IPR000772">
    <property type="entry name" value="Ricin_B_lectin"/>
</dbReference>
<dbReference type="Proteomes" id="UP000607559">
    <property type="component" value="Unassembled WGS sequence"/>
</dbReference>
<evidence type="ECO:0000256" key="1">
    <source>
        <dbReference type="ARBA" id="ARBA00005641"/>
    </source>
</evidence>
<dbReference type="CDD" id="cd00161">
    <property type="entry name" value="beta-trefoil_Ricin-like"/>
    <property type="match status" value="1"/>
</dbReference>
<dbReference type="PANTHER" id="PTHR31297">
    <property type="entry name" value="GLUCAN ENDO-1,6-BETA-GLUCOSIDASE B"/>
    <property type="match status" value="1"/>
</dbReference>
<dbReference type="SUPFAM" id="SSF51445">
    <property type="entry name" value="(Trans)glycosidases"/>
    <property type="match status" value="1"/>
</dbReference>
<name>A0A8J2U6M9_9BACT</name>
<gene>
    <name evidence="10" type="ORF">GCM10011511_01010</name>
</gene>
<dbReference type="GO" id="GO:0030245">
    <property type="term" value="P:cellulose catabolic process"/>
    <property type="evidence" value="ECO:0007669"/>
    <property type="project" value="UniProtKB-KW"/>
</dbReference>
<evidence type="ECO:0000256" key="5">
    <source>
        <dbReference type="ARBA" id="ARBA00023295"/>
    </source>
</evidence>
<evidence type="ECO:0000313" key="11">
    <source>
        <dbReference type="Proteomes" id="UP000607559"/>
    </source>
</evidence>
<proteinExistence type="inferred from homology"/>
<organism evidence="10 11">
    <name type="scientific">Puia dinghuensis</name>
    <dbReference type="NCBI Taxonomy" id="1792502"/>
    <lineage>
        <taxon>Bacteria</taxon>
        <taxon>Pseudomonadati</taxon>
        <taxon>Bacteroidota</taxon>
        <taxon>Chitinophagia</taxon>
        <taxon>Chitinophagales</taxon>
        <taxon>Chitinophagaceae</taxon>
        <taxon>Puia</taxon>
    </lineage>
</organism>
<evidence type="ECO:0000256" key="7">
    <source>
        <dbReference type="RuleBase" id="RU361153"/>
    </source>
</evidence>
<dbReference type="RefSeq" id="WP_188927455.1">
    <property type="nucleotide sequence ID" value="NZ_BMJC01000001.1"/>
</dbReference>
<dbReference type="Pfam" id="PF14200">
    <property type="entry name" value="RicinB_lectin_2"/>
    <property type="match status" value="1"/>
</dbReference>
<dbReference type="Gene3D" id="3.20.20.80">
    <property type="entry name" value="Glycosidases"/>
    <property type="match status" value="1"/>
</dbReference>
<reference evidence="10" key="1">
    <citation type="journal article" date="2014" name="Int. J. Syst. Evol. Microbiol.">
        <title>Complete genome sequence of Corynebacterium casei LMG S-19264T (=DSM 44701T), isolated from a smear-ripened cheese.</title>
        <authorList>
            <consortium name="US DOE Joint Genome Institute (JGI-PGF)"/>
            <person name="Walter F."/>
            <person name="Albersmeier A."/>
            <person name="Kalinowski J."/>
            <person name="Ruckert C."/>
        </authorList>
    </citation>
    <scope>NUCLEOTIDE SEQUENCE</scope>
    <source>
        <strain evidence="10">CGMCC 1.15448</strain>
    </source>
</reference>
<evidence type="ECO:0000313" key="10">
    <source>
        <dbReference type="EMBL" id="GGA81841.1"/>
    </source>
</evidence>
<dbReference type="InterPro" id="IPR035992">
    <property type="entry name" value="Ricin_B-like_lectins"/>
</dbReference>
<feature type="domain" description="Ricin B lectin" evidence="9">
    <location>
        <begin position="375"/>
        <end position="507"/>
    </location>
</feature>
<comment type="caution">
    <text evidence="10">The sequence shown here is derived from an EMBL/GenBank/DDBJ whole genome shotgun (WGS) entry which is preliminary data.</text>
</comment>
<protein>
    <recommendedName>
        <fullName evidence="9">Ricin B lectin domain-containing protein</fullName>
    </recommendedName>
</protein>
<dbReference type="Gene3D" id="2.80.10.50">
    <property type="match status" value="2"/>
</dbReference>
<dbReference type="Pfam" id="PF18962">
    <property type="entry name" value="Por_Secre_tail"/>
    <property type="match status" value="1"/>
</dbReference>
<keyword evidence="2 7" id="KW-0378">Hydrolase</keyword>
<dbReference type="Pfam" id="PF00150">
    <property type="entry name" value="Cellulase"/>
    <property type="match status" value="1"/>
</dbReference>
<evidence type="ECO:0000256" key="8">
    <source>
        <dbReference type="SAM" id="SignalP"/>
    </source>
</evidence>
<dbReference type="PROSITE" id="PS50231">
    <property type="entry name" value="RICIN_B_LECTIN"/>
    <property type="match status" value="1"/>
</dbReference>
<dbReference type="GO" id="GO:0009986">
    <property type="term" value="C:cell surface"/>
    <property type="evidence" value="ECO:0007669"/>
    <property type="project" value="TreeGrafter"/>
</dbReference>
<dbReference type="InterPro" id="IPR050386">
    <property type="entry name" value="Glycosyl_hydrolase_5"/>
</dbReference>
<comment type="similarity">
    <text evidence="1 7">Belongs to the glycosyl hydrolase 5 (cellulase A) family.</text>
</comment>
<keyword evidence="11" id="KW-1185">Reference proteome</keyword>
<dbReference type="InterPro" id="IPR001547">
    <property type="entry name" value="Glyco_hydro_5"/>
</dbReference>
<feature type="signal peptide" evidence="8">
    <location>
        <begin position="1"/>
        <end position="28"/>
    </location>
</feature>
<evidence type="ECO:0000256" key="3">
    <source>
        <dbReference type="ARBA" id="ARBA00023001"/>
    </source>
</evidence>
<dbReference type="SUPFAM" id="SSF50370">
    <property type="entry name" value="Ricin B-like lectins"/>
    <property type="match status" value="1"/>
</dbReference>
<reference evidence="10" key="2">
    <citation type="submission" date="2020-09" db="EMBL/GenBank/DDBJ databases">
        <authorList>
            <person name="Sun Q."/>
            <person name="Zhou Y."/>
        </authorList>
    </citation>
    <scope>NUCLEOTIDE SEQUENCE</scope>
    <source>
        <strain evidence="10">CGMCC 1.15448</strain>
    </source>
</reference>
<dbReference type="GO" id="GO:0005576">
    <property type="term" value="C:extracellular region"/>
    <property type="evidence" value="ECO:0007669"/>
    <property type="project" value="TreeGrafter"/>
</dbReference>
<evidence type="ECO:0000256" key="2">
    <source>
        <dbReference type="ARBA" id="ARBA00022801"/>
    </source>
</evidence>
<accession>A0A8J2U6M9</accession>
<evidence type="ECO:0000259" key="9">
    <source>
        <dbReference type="SMART" id="SM00458"/>
    </source>
</evidence>
<dbReference type="GO" id="GO:0008422">
    <property type="term" value="F:beta-glucosidase activity"/>
    <property type="evidence" value="ECO:0007669"/>
    <property type="project" value="TreeGrafter"/>
</dbReference>
<dbReference type="InterPro" id="IPR017853">
    <property type="entry name" value="GH"/>
</dbReference>
<keyword evidence="4" id="KW-0119">Carbohydrate metabolism</keyword>
<dbReference type="PANTHER" id="PTHR31297:SF41">
    <property type="entry name" value="ENDOGLUCANASE, PUTATIVE (AFU_ORTHOLOGUE AFUA_5G01830)-RELATED"/>
    <property type="match status" value="1"/>
</dbReference>
<keyword evidence="3" id="KW-0136">Cellulose degradation</keyword>
<dbReference type="InterPro" id="IPR026444">
    <property type="entry name" value="Secre_tail"/>
</dbReference>
<keyword evidence="5 7" id="KW-0326">Glycosidase</keyword>
<dbReference type="SMART" id="SM00458">
    <property type="entry name" value="RICIN"/>
    <property type="match status" value="1"/>
</dbReference>